<feature type="transmembrane region" description="Helical" evidence="1">
    <location>
        <begin position="12"/>
        <end position="34"/>
    </location>
</feature>
<evidence type="ECO:0000313" key="2">
    <source>
        <dbReference type="EMBL" id="AGY56316.1"/>
    </source>
</evidence>
<sequence>MGMQLLCVNISFYPFDIICSGYMTHFVICQVLLFQFDRGKQK</sequence>
<dbReference type="EMBL" id="CP003587">
    <property type="protein sequence ID" value="AGY56316.1"/>
    <property type="molecule type" value="Genomic_DNA"/>
</dbReference>
<accession>U5QBV6</accession>
<keyword evidence="1" id="KW-1133">Transmembrane helix</keyword>
<dbReference type="STRING" id="1183438.GKIL_0069"/>
<proteinExistence type="predicted"/>
<dbReference type="AlphaFoldDB" id="U5QBV6"/>
<keyword evidence="1" id="KW-0812">Transmembrane</keyword>
<dbReference type="HOGENOM" id="CLU_3252194_0_0_3"/>
<name>U5QBV6_GLOK1</name>
<organism evidence="2 3">
    <name type="scientific">Gloeobacter kilaueensis (strain ATCC BAA-2537 / CCAP 1431/1 / ULC 316 / JS1)</name>
    <dbReference type="NCBI Taxonomy" id="1183438"/>
    <lineage>
        <taxon>Bacteria</taxon>
        <taxon>Bacillati</taxon>
        <taxon>Cyanobacteriota</taxon>
        <taxon>Cyanophyceae</taxon>
        <taxon>Gloeobacterales</taxon>
        <taxon>Gloeobacteraceae</taxon>
        <taxon>Gloeobacter</taxon>
    </lineage>
</organism>
<protein>
    <submittedName>
        <fullName evidence="2">Uncharacterized protein</fullName>
    </submittedName>
</protein>
<dbReference type="Proteomes" id="UP000017396">
    <property type="component" value="Chromosome"/>
</dbReference>
<dbReference type="KEGG" id="glj:GKIL_0069"/>
<gene>
    <name evidence="2" type="ORF">GKIL_0069</name>
</gene>
<reference evidence="2 3" key="1">
    <citation type="journal article" date="2013" name="PLoS ONE">
        <title>Cultivation and Complete Genome Sequencing of Gloeobacter kilaueensis sp. nov., from a Lava Cave in Kilauea Caldera, Hawai'i.</title>
        <authorList>
            <person name="Saw J.H."/>
            <person name="Schatz M."/>
            <person name="Brown M.V."/>
            <person name="Kunkel D.D."/>
            <person name="Foster J.S."/>
            <person name="Shick H."/>
            <person name="Christensen S."/>
            <person name="Hou S."/>
            <person name="Wan X."/>
            <person name="Donachie S.P."/>
        </authorList>
    </citation>
    <scope>NUCLEOTIDE SEQUENCE [LARGE SCALE GENOMIC DNA]</scope>
    <source>
        <strain evidence="3">JS</strain>
    </source>
</reference>
<keyword evidence="3" id="KW-1185">Reference proteome</keyword>
<keyword evidence="1" id="KW-0472">Membrane</keyword>
<evidence type="ECO:0000313" key="3">
    <source>
        <dbReference type="Proteomes" id="UP000017396"/>
    </source>
</evidence>
<evidence type="ECO:0000256" key="1">
    <source>
        <dbReference type="SAM" id="Phobius"/>
    </source>
</evidence>